<name>A0ABN8MNG9_9CNID</name>
<comment type="caution">
    <text evidence="2">The sequence shown here is derived from an EMBL/GenBank/DDBJ whole genome shotgun (WGS) entry which is preliminary data.</text>
</comment>
<gene>
    <name evidence="2" type="ORF">PEVE_00036797</name>
</gene>
<evidence type="ECO:0000313" key="2">
    <source>
        <dbReference type="EMBL" id="CAH3029802.1"/>
    </source>
</evidence>
<proteinExistence type="predicted"/>
<accession>A0ABN8MNG9</accession>
<protein>
    <submittedName>
        <fullName evidence="2">Uncharacterized protein</fullName>
    </submittedName>
</protein>
<sequence length="97" mass="11845">MMSAGQKESERLKQRWREKYNAENNEVKRSQGRIREIEIGVKDKQGVLRTETRERLQRWVEHFSEIFNRDDPTNPVEEDEIVELEEIEEMDLGRWRQ</sequence>
<organism evidence="2 3">
    <name type="scientific">Porites evermanni</name>
    <dbReference type="NCBI Taxonomy" id="104178"/>
    <lineage>
        <taxon>Eukaryota</taxon>
        <taxon>Metazoa</taxon>
        <taxon>Cnidaria</taxon>
        <taxon>Anthozoa</taxon>
        <taxon>Hexacorallia</taxon>
        <taxon>Scleractinia</taxon>
        <taxon>Fungiina</taxon>
        <taxon>Poritidae</taxon>
        <taxon>Porites</taxon>
    </lineage>
</organism>
<dbReference type="EMBL" id="CALNXI010000593">
    <property type="protein sequence ID" value="CAH3029802.1"/>
    <property type="molecule type" value="Genomic_DNA"/>
</dbReference>
<reference evidence="2 3" key="1">
    <citation type="submission" date="2022-05" db="EMBL/GenBank/DDBJ databases">
        <authorList>
            <consortium name="Genoscope - CEA"/>
            <person name="William W."/>
        </authorList>
    </citation>
    <scope>NUCLEOTIDE SEQUENCE [LARGE SCALE GENOMIC DNA]</scope>
</reference>
<evidence type="ECO:0000256" key="1">
    <source>
        <dbReference type="SAM" id="Coils"/>
    </source>
</evidence>
<evidence type="ECO:0000313" key="3">
    <source>
        <dbReference type="Proteomes" id="UP001159427"/>
    </source>
</evidence>
<keyword evidence="1" id="KW-0175">Coiled coil</keyword>
<feature type="coiled-coil region" evidence="1">
    <location>
        <begin position="6"/>
        <end position="33"/>
    </location>
</feature>
<keyword evidence="3" id="KW-1185">Reference proteome</keyword>
<dbReference type="Proteomes" id="UP001159427">
    <property type="component" value="Unassembled WGS sequence"/>
</dbReference>